<keyword evidence="3" id="KW-1185">Reference proteome</keyword>
<reference evidence="2" key="1">
    <citation type="journal article" date="2019" name="bioRxiv">
        <title>The Genome of the Zebra Mussel, Dreissena polymorpha: A Resource for Invasive Species Research.</title>
        <authorList>
            <person name="McCartney M.A."/>
            <person name="Auch B."/>
            <person name="Kono T."/>
            <person name="Mallez S."/>
            <person name="Zhang Y."/>
            <person name="Obille A."/>
            <person name="Becker A."/>
            <person name="Abrahante J.E."/>
            <person name="Garbe J."/>
            <person name="Badalamenti J.P."/>
            <person name="Herman A."/>
            <person name="Mangelson H."/>
            <person name="Liachko I."/>
            <person name="Sullivan S."/>
            <person name="Sone E.D."/>
            <person name="Koren S."/>
            <person name="Silverstein K.A.T."/>
            <person name="Beckman K.B."/>
            <person name="Gohl D.M."/>
        </authorList>
    </citation>
    <scope>NUCLEOTIDE SEQUENCE</scope>
    <source>
        <strain evidence="2">Duluth1</strain>
        <tissue evidence="2">Whole animal</tissue>
    </source>
</reference>
<protein>
    <submittedName>
        <fullName evidence="2">Uncharacterized protein</fullName>
    </submittedName>
</protein>
<feature type="compositionally biased region" description="Polar residues" evidence="1">
    <location>
        <begin position="21"/>
        <end position="31"/>
    </location>
</feature>
<evidence type="ECO:0000313" key="3">
    <source>
        <dbReference type="Proteomes" id="UP000828390"/>
    </source>
</evidence>
<accession>A0A9D4G0I6</accession>
<dbReference type="Proteomes" id="UP000828390">
    <property type="component" value="Unassembled WGS sequence"/>
</dbReference>
<reference evidence="2" key="2">
    <citation type="submission" date="2020-11" db="EMBL/GenBank/DDBJ databases">
        <authorList>
            <person name="McCartney M.A."/>
            <person name="Auch B."/>
            <person name="Kono T."/>
            <person name="Mallez S."/>
            <person name="Becker A."/>
            <person name="Gohl D.M."/>
            <person name="Silverstein K.A.T."/>
            <person name="Koren S."/>
            <person name="Bechman K.B."/>
            <person name="Herman A."/>
            <person name="Abrahante J.E."/>
            <person name="Garbe J."/>
        </authorList>
    </citation>
    <scope>NUCLEOTIDE SEQUENCE</scope>
    <source>
        <strain evidence="2">Duluth1</strain>
        <tissue evidence="2">Whole animal</tissue>
    </source>
</reference>
<proteinExistence type="predicted"/>
<dbReference type="AlphaFoldDB" id="A0A9D4G0I6"/>
<name>A0A9D4G0I6_DREPO</name>
<evidence type="ECO:0000313" key="2">
    <source>
        <dbReference type="EMBL" id="KAH3808343.1"/>
    </source>
</evidence>
<sequence>MLHFPNGKLGPTEGRRHRHNQTGSTSLQNNDSALHLQDTFISKLPSAIQSNMFNENFE</sequence>
<dbReference type="EMBL" id="JAIWYP010000006">
    <property type="protein sequence ID" value="KAH3808343.1"/>
    <property type="molecule type" value="Genomic_DNA"/>
</dbReference>
<evidence type="ECO:0000256" key="1">
    <source>
        <dbReference type="SAM" id="MobiDB-lite"/>
    </source>
</evidence>
<gene>
    <name evidence="2" type="ORF">DPMN_136696</name>
</gene>
<comment type="caution">
    <text evidence="2">The sequence shown here is derived from an EMBL/GenBank/DDBJ whole genome shotgun (WGS) entry which is preliminary data.</text>
</comment>
<organism evidence="2 3">
    <name type="scientific">Dreissena polymorpha</name>
    <name type="common">Zebra mussel</name>
    <name type="synonym">Mytilus polymorpha</name>
    <dbReference type="NCBI Taxonomy" id="45954"/>
    <lineage>
        <taxon>Eukaryota</taxon>
        <taxon>Metazoa</taxon>
        <taxon>Spiralia</taxon>
        <taxon>Lophotrochozoa</taxon>
        <taxon>Mollusca</taxon>
        <taxon>Bivalvia</taxon>
        <taxon>Autobranchia</taxon>
        <taxon>Heteroconchia</taxon>
        <taxon>Euheterodonta</taxon>
        <taxon>Imparidentia</taxon>
        <taxon>Neoheterodontei</taxon>
        <taxon>Myida</taxon>
        <taxon>Dreissenoidea</taxon>
        <taxon>Dreissenidae</taxon>
        <taxon>Dreissena</taxon>
    </lineage>
</organism>
<feature type="region of interest" description="Disordered" evidence="1">
    <location>
        <begin position="1"/>
        <end position="31"/>
    </location>
</feature>